<evidence type="ECO:0000256" key="8">
    <source>
        <dbReference type="ARBA" id="ARBA00023211"/>
    </source>
</evidence>
<dbReference type="Pfam" id="PF05026">
    <property type="entry name" value="DCP2"/>
    <property type="match status" value="1"/>
</dbReference>
<keyword evidence="4" id="KW-0963">Cytoplasm</keyword>
<dbReference type="EMBL" id="LSSM01000362">
    <property type="protein sequence ID" value="OMJ29151.1"/>
    <property type="molecule type" value="Genomic_DNA"/>
</dbReference>
<protein>
    <submittedName>
        <fullName evidence="11">mRNA decapping complex subunit 2</fullName>
    </submittedName>
</protein>
<proteinExistence type="inferred from homology"/>
<keyword evidence="7" id="KW-0694">RNA-binding</keyword>
<evidence type="ECO:0000256" key="9">
    <source>
        <dbReference type="SAM" id="MobiDB-lite"/>
    </source>
</evidence>
<accession>A0A1R1YQI0</accession>
<dbReference type="Gene3D" id="3.90.79.10">
    <property type="entry name" value="Nucleoside Triphosphate Pyrophosphohydrolase"/>
    <property type="match status" value="1"/>
</dbReference>
<dbReference type="PANTHER" id="PTHR23114">
    <property type="entry name" value="M7GPPPN-MRNA HYDROLASE"/>
    <property type="match status" value="1"/>
</dbReference>
<comment type="caution">
    <text evidence="11">The sequence shown here is derived from an EMBL/GenBank/DDBJ whole genome shotgun (WGS) entry which is preliminary data.</text>
</comment>
<evidence type="ECO:0000256" key="1">
    <source>
        <dbReference type="ARBA" id="ARBA00001936"/>
    </source>
</evidence>
<dbReference type="InterPro" id="IPR036189">
    <property type="entry name" value="DCP2_BoxA_sf"/>
</dbReference>
<dbReference type="GO" id="GO:0000184">
    <property type="term" value="P:nuclear-transcribed mRNA catabolic process, nonsense-mediated decay"/>
    <property type="evidence" value="ECO:0007669"/>
    <property type="project" value="InterPro"/>
</dbReference>
<dbReference type="InterPro" id="IPR020084">
    <property type="entry name" value="NUDIX_hydrolase_CS"/>
</dbReference>
<dbReference type="GO" id="GO:0003723">
    <property type="term" value="F:RNA binding"/>
    <property type="evidence" value="ECO:0007669"/>
    <property type="project" value="UniProtKB-KW"/>
</dbReference>
<dbReference type="PROSITE" id="PS51462">
    <property type="entry name" value="NUDIX"/>
    <property type="match status" value="1"/>
</dbReference>
<keyword evidence="12" id="KW-1185">Reference proteome</keyword>
<dbReference type="PROSITE" id="PS00893">
    <property type="entry name" value="NUDIX_BOX"/>
    <property type="match status" value="1"/>
</dbReference>
<dbReference type="Pfam" id="PF00293">
    <property type="entry name" value="NUDIX"/>
    <property type="match status" value="1"/>
</dbReference>
<dbReference type="FunFam" id="3.90.79.10:FF:000003">
    <property type="entry name" value="M7GpppN-mRNA hydrolase isoform 2"/>
    <property type="match status" value="1"/>
</dbReference>
<comment type="subcellular location">
    <subcellularLocation>
        <location evidence="2">Cytoplasm</location>
    </subcellularLocation>
</comment>
<dbReference type="PANTHER" id="PTHR23114:SF17">
    <property type="entry name" value="M7GPPPN-MRNA HYDROLASE"/>
    <property type="match status" value="1"/>
</dbReference>
<dbReference type="SUPFAM" id="SSF140586">
    <property type="entry name" value="Dcp2 domain-like"/>
    <property type="match status" value="1"/>
</dbReference>
<sequence length="434" mass="50399">MSSFSIFTGENGIILVSSSSNNLIRADISWTRFIINVPKEEQGSVERIFFQIEEAHWFYEDFIVENNPHLPSMNLKNFASCMLQHCPLLSQWSMNPSEVYQSFLSYKFKVPVCGAIILSQDMKKVLLVKGWSSSSSWSFPQGKINLKEAEFDCAKREVMEEIGFDISPFSNENLWIERNLMEHRVRLYYAIGIPESTEFKTKTRKEISEIKWHFIADLIKSKPRNSDNKQQNPGGQKNPKFFMIRPFIQPIINWVNDYLIGRDVNQLTNNTKNNNLQKRGNQRNNNYNNKNQYPQYNNLENNELVNSQNFNFNEINQNILISQINQNNQILSNYSNQQEIHQAISTNASNNYTQTDQNTNNTKSLLNTIQGSQTNNNIGQLTIQNAETTETTDIKNSDISRSNNFNHFFGKLSLSMPTFNFNLSKIMDEFSKYE</sequence>
<comment type="cofactor">
    <cofactor evidence="1">
        <name>Mn(2+)</name>
        <dbReference type="ChEBI" id="CHEBI:29035"/>
    </cofactor>
</comment>
<dbReference type="GO" id="GO:0000290">
    <property type="term" value="P:deadenylation-dependent decapping of nuclear-transcribed mRNA"/>
    <property type="evidence" value="ECO:0007669"/>
    <property type="project" value="InterPro"/>
</dbReference>
<evidence type="ECO:0000259" key="10">
    <source>
        <dbReference type="PROSITE" id="PS51462"/>
    </source>
</evidence>
<dbReference type="CDD" id="cd03672">
    <property type="entry name" value="NUDIX_Dcp2p_Nudt20"/>
    <property type="match status" value="1"/>
</dbReference>
<comment type="similarity">
    <text evidence="3">Belongs to the Nudix hydrolase family. DCP2 subfamily.</text>
</comment>
<dbReference type="OrthoDB" id="18996at2759"/>
<dbReference type="InterPro" id="IPR015797">
    <property type="entry name" value="NUDIX_hydrolase-like_dom_sf"/>
</dbReference>
<dbReference type="SUPFAM" id="SSF55811">
    <property type="entry name" value="Nudix"/>
    <property type="match status" value="1"/>
</dbReference>
<evidence type="ECO:0000256" key="6">
    <source>
        <dbReference type="ARBA" id="ARBA00022801"/>
    </source>
</evidence>
<organism evidence="11 12">
    <name type="scientific">Smittium culicis</name>
    <dbReference type="NCBI Taxonomy" id="133412"/>
    <lineage>
        <taxon>Eukaryota</taxon>
        <taxon>Fungi</taxon>
        <taxon>Fungi incertae sedis</taxon>
        <taxon>Zoopagomycota</taxon>
        <taxon>Kickxellomycotina</taxon>
        <taxon>Harpellomycetes</taxon>
        <taxon>Harpellales</taxon>
        <taxon>Legeriomycetaceae</taxon>
        <taxon>Smittium</taxon>
    </lineage>
</organism>
<evidence type="ECO:0000256" key="2">
    <source>
        <dbReference type="ARBA" id="ARBA00004496"/>
    </source>
</evidence>
<dbReference type="InterPro" id="IPR007722">
    <property type="entry name" value="DCP2_BoxA"/>
</dbReference>
<dbReference type="GO" id="GO:0000932">
    <property type="term" value="C:P-body"/>
    <property type="evidence" value="ECO:0007669"/>
    <property type="project" value="TreeGrafter"/>
</dbReference>
<evidence type="ECO:0000256" key="5">
    <source>
        <dbReference type="ARBA" id="ARBA00022723"/>
    </source>
</evidence>
<dbReference type="InterPro" id="IPR000086">
    <property type="entry name" value="NUDIX_hydrolase_dom"/>
</dbReference>
<dbReference type="GO" id="GO:0140933">
    <property type="term" value="F:5'-(N(7)-methylguanosine 5'-triphospho)-[mRNA] hydrolase activity"/>
    <property type="evidence" value="ECO:0007669"/>
    <property type="project" value="InterPro"/>
</dbReference>
<evidence type="ECO:0000256" key="7">
    <source>
        <dbReference type="ARBA" id="ARBA00022884"/>
    </source>
</evidence>
<dbReference type="InterPro" id="IPR044099">
    <property type="entry name" value="Dcp2_NUDIX"/>
</dbReference>
<keyword evidence="5" id="KW-0479">Metal-binding</keyword>
<keyword evidence="6" id="KW-0378">Hydrolase</keyword>
<reference evidence="12" key="1">
    <citation type="submission" date="2017-01" db="EMBL/GenBank/DDBJ databases">
        <authorList>
            <person name="Wang Y."/>
            <person name="White M."/>
            <person name="Kvist S."/>
            <person name="Moncalvo J.-M."/>
        </authorList>
    </citation>
    <scope>NUCLEOTIDE SEQUENCE [LARGE SCALE GENOMIC DNA]</scope>
    <source>
        <strain evidence="12">ID-206-W2</strain>
    </source>
</reference>
<feature type="region of interest" description="Disordered" evidence="9">
    <location>
        <begin position="268"/>
        <end position="295"/>
    </location>
</feature>
<keyword evidence="8" id="KW-0464">Manganese</keyword>
<gene>
    <name evidence="11" type="ORF">AYI69_g1356</name>
</gene>
<dbReference type="GO" id="GO:0030145">
    <property type="term" value="F:manganese ion binding"/>
    <property type="evidence" value="ECO:0007669"/>
    <property type="project" value="InterPro"/>
</dbReference>
<dbReference type="SMART" id="SM01125">
    <property type="entry name" value="DCP2"/>
    <property type="match status" value="1"/>
</dbReference>
<dbReference type="Gene3D" id="1.10.10.1050">
    <property type="entry name" value="Dcp2, box A domain"/>
    <property type="match status" value="1"/>
</dbReference>
<dbReference type="AlphaFoldDB" id="A0A1R1YQI0"/>
<dbReference type="Proteomes" id="UP000187429">
    <property type="component" value="Unassembled WGS sequence"/>
</dbReference>
<evidence type="ECO:0000256" key="4">
    <source>
        <dbReference type="ARBA" id="ARBA00022490"/>
    </source>
</evidence>
<name>A0A1R1YQI0_9FUNG</name>
<evidence type="ECO:0000313" key="11">
    <source>
        <dbReference type="EMBL" id="OMJ29151.1"/>
    </source>
</evidence>
<feature type="domain" description="Nudix hydrolase" evidence="10">
    <location>
        <begin position="108"/>
        <end position="236"/>
    </location>
</feature>
<evidence type="ECO:0000256" key="3">
    <source>
        <dbReference type="ARBA" id="ARBA00005279"/>
    </source>
</evidence>
<evidence type="ECO:0000313" key="12">
    <source>
        <dbReference type="Proteomes" id="UP000187429"/>
    </source>
</evidence>